<dbReference type="AlphaFoldDB" id="A0A061B131"/>
<sequence>MVGVTDRENTRLMWCEFGKLVSASNCVKTFRRQIIDILSSPPYTHRQQTPEMPLRQTIEALRTVTTRPGYTTATTKFAKHRLDSWTRKDVRASKARFPHRSAIFIGKPPKEFNLAEVARLIRIDAAHSGYKFRYVSNSPELADITTAPLMRRLLNNGLSYTVHGNTPQFAKILLDEAGATQHEVQTTLVEYHTPGEPLTKVTYKELALAPAPTRVPINVDDSVYQLETPSIALLVRMEGVGVPVNHPEHDKLANKRVPHPLIPQQMISFHSIPDREDTTLIALIPSHIMAHRAWFSNTVSHAPGPVSYNGEIKSLTELTEVLCKKLNVPQPFMITAPFITSRYFMAGEPVTISSNGGEILDSDKFPRIENADSSQSVSAVNELRLVSRKVRYPLSIIRSGEVYDMLKFTPQSRKFKVGLITADMIRSCVVDHDMIDKQMLSEKRNVLEVLHLALGVVEEMGFVFSKDMYIRDLSKLLNTTQNNNVELVVLKKFYDAVEDNEKIGEFAHVFGQYMVLLEAKTTFGDGLSQETKEFVTKFLYNIIVRLLHDPARRLFPEFSAMWSIEFKMYNPHIDRISANLKTNKWNNYITFPVESITTDPAAENLLATVGQICGAQKFPQPFNFSFEVHSSLSKYKSILEHIASKFYTPQITFVETFGHDSNKHYDKSELNELTEEAQATLTFLPYRSIPNLNKLDKFSKPWYQIFENLQLTKINNKSISLIKKDLRFRMGELGMNSISLSAANSFINHVLSPQNLPNDFGGMMQLYLRDKKKEVEQPVDESFKSVGEEHVEKKINEFI</sequence>
<name>A0A061B131_CYBFA</name>
<dbReference type="OrthoDB" id="10622957at2759"/>
<dbReference type="VEuPathDB" id="FungiDB:BON22_3638"/>
<gene>
    <name evidence="1" type="ORF">CYFA0S_07e01024g</name>
</gene>
<evidence type="ECO:0000313" key="1">
    <source>
        <dbReference type="EMBL" id="CDR41348.1"/>
    </source>
</evidence>
<accession>A0A061B131</accession>
<reference evidence="1" key="1">
    <citation type="journal article" date="2014" name="Genome Announc.">
        <title>Genome sequence of the yeast Cyberlindnera fabianii (Hansenula fabianii).</title>
        <authorList>
            <person name="Freel K.C."/>
            <person name="Sarilar V."/>
            <person name="Neuveglise C."/>
            <person name="Devillers H."/>
            <person name="Friedrich A."/>
            <person name="Schacherer J."/>
        </authorList>
    </citation>
    <scope>NUCLEOTIDE SEQUENCE</scope>
    <source>
        <strain evidence="1">YJS4271</strain>
    </source>
</reference>
<proteinExistence type="predicted"/>
<protein>
    <submittedName>
        <fullName evidence="1">CYFA0S07e01024g1_1</fullName>
    </submittedName>
</protein>
<dbReference type="EMBL" id="LK052892">
    <property type="protein sequence ID" value="CDR41348.1"/>
    <property type="molecule type" value="Genomic_DNA"/>
</dbReference>
<organism evidence="1">
    <name type="scientific">Cyberlindnera fabianii</name>
    <name type="common">Yeast</name>
    <name type="synonym">Hansenula fabianii</name>
    <dbReference type="NCBI Taxonomy" id="36022"/>
    <lineage>
        <taxon>Eukaryota</taxon>
        <taxon>Fungi</taxon>
        <taxon>Dikarya</taxon>
        <taxon>Ascomycota</taxon>
        <taxon>Saccharomycotina</taxon>
        <taxon>Saccharomycetes</taxon>
        <taxon>Phaffomycetales</taxon>
        <taxon>Phaffomycetaceae</taxon>
        <taxon>Cyberlindnera</taxon>
    </lineage>
</organism>